<reference evidence="1" key="1">
    <citation type="submission" date="2021-05" db="EMBL/GenBank/DDBJ databases">
        <title>Genome of Sphingobium sp. strain.</title>
        <authorList>
            <person name="Fan R."/>
        </authorList>
    </citation>
    <scope>NUCLEOTIDE SEQUENCE</scope>
    <source>
        <strain evidence="1">H33</strain>
    </source>
</reference>
<dbReference type="EMBL" id="JAHGAW010000003">
    <property type="protein sequence ID" value="MBT2186445.1"/>
    <property type="molecule type" value="Genomic_DNA"/>
</dbReference>
<evidence type="ECO:0000313" key="1">
    <source>
        <dbReference type="EMBL" id="MBT2186445.1"/>
    </source>
</evidence>
<evidence type="ECO:0000313" key="2">
    <source>
        <dbReference type="Proteomes" id="UP001138757"/>
    </source>
</evidence>
<dbReference type="Proteomes" id="UP001138757">
    <property type="component" value="Unassembled WGS sequence"/>
</dbReference>
<dbReference type="InterPro" id="IPR038071">
    <property type="entry name" value="UROD/MetE-like_sf"/>
</dbReference>
<dbReference type="PANTHER" id="PTHR43844">
    <property type="entry name" value="METHIONINE SYNTHASE"/>
    <property type="match status" value="1"/>
</dbReference>
<keyword evidence="2" id="KW-1185">Reference proteome</keyword>
<comment type="caution">
    <text evidence="1">The sequence shown here is derived from an EMBL/GenBank/DDBJ whole genome shotgun (WGS) entry which is preliminary data.</text>
</comment>
<evidence type="ECO:0008006" key="3">
    <source>
        <dbReference type="Google" id="ProtNLM"/>
    </source>
</evidence>
<name>A0A9X1DAH9_9SPHN</name>
<gene>
    <name evidence="1" type="ORF">KK488_05735</name>
</gene>
<proteinExistence type="predicted"/>
<dbReference type="PANTHER" id="PTHR43844:SF2">
    <property type="entry name" value="SYNTHASE, VITAMIN-B12 INDEPENDENT, PUTATIVE (AFU_ORTHOLOGUE AFUA_3G12060)-RELATED"/>
    <property type="match status" value="1"/>
</dbReference>
<accession>A0A9X1DAH9</accession>
<dbReference type="AlphaFoldDB" id="A0A9X1DAH9"/>
<dbReference type="RefSeq" id="WP_214622185.1">
    <property type="nucleotide sequence ID" value="NZ_JAHGAW010000003.1"/>
</dbReference>
<dbReference type="SUPFAM" id="SSF51726">
    <property type="entry name" value="UROD/MetE-like"/>
    <property type="match status" value="1"/>
</dbReference>
<organism evidence="1 2">
    <name type="scientific">Sphingobium nicotianae</name>
    <dbReference type="NCBI Taxonomy" id="2782607"/>
    <lineage>
        <taxon>Bacteria</taxon>
        <taxon>Pseudomonadati</taxon>
        <taxon>Pseudomonadota</taxon>
        <taxon>Alphaproteobacteria</taxon>
        <taxon>Sphingomonadales</taxon>
        <taxon>Sphingomonadaceae</taxon>
        <taxon>Sphingobium</taxon>
    </lineage>
</organism>
<sequence length="403" mass="45114">MKGLGERILTTHVGSLCRPAPLLEMVIDQVAGNPVDEAAFEAEVARSVKYVVDKQAEVGVDIPSDGEFSKPDFGSYITRRLGGIEQVKTAPSDGIYYPQLSEQFPNFMKQYAAMYREMWIPPEIPREKVHAAMNAPRSRNVLKAPLYYAGYEELNRDLTNFGTALAGHDFADAFVPAATPSRSDAMAGEIYATGKDYLYALADAMHEEYKAIVDAGYMVQLDLGLPSRNQVLYGKTNPTDKELRDASLEQVEAYNHALRGIPPERVRYHMCWGSMNTPHTTDVPLKEIYDIILKINAGFYSIEGANPRHEHEWMVWKDVKLPDDKVLIPGIVSHQTNVVEHPELVSWRIQNYASVVGRERVIAGTDCGFSQGWSMQRVHEEVQWAKLKVLAEGAALATKALWN</sequence>
<dbReference type="Gene3D" id="3.20.20.210">
    <property type="match status" value="1"/>
</dbReference>
<protein>
    <recommendedName>
        <fullName evidence="3">Epoxyalkane--coenzyme M transferase</fullName>
    </recommendedName>
</protein>